<dbReference type="OrthoDB" id="4025332at2759"/>
<proteinExistence type="predicted"/>
<name>A0A1E4SFW0_9ASCO</name>
<keyword evidence="2" id="KW-1185">Reference proteome</keyword>
<dbReference type="RefSeq" id="XP_020063488.1">
    <property type="nucleotide sequence ID" value="XM_020210129.1"/>
</dbReference>
<dbReference type="GeneID" id="30984265"/>
<reference evidence="2" key="1">
    <citation type="submission" date="2016-05" db="EMBL/GenBank/DDBJ databases">
        <title>Comparative genomics of biotechnologically important yeasts.</title>
        <authorList>
            <consortium name="DOE Joint Genome Institute"/>
            <person name="Riley R."/>
            <person name="Haridas S."/>
            <person name="Wolfe K.H."/>
            <person name="Lopes M.R."/>
            <person name="Hittinger C.T."/>
            <person name="Goker M."/>
            <person name="Salamov A."/>
            <person name="Wisecaver J."/>
            <person name="Long T.M."/>
            <person name="Aerts A.L."/>
            <person name="Barry K."/>
            <person name="Choi C."/>
            <person name="Clum A."/>
            <person name="Coughlan A.Y."/>
            <person name="Deshpande S."/>
            <person name="Douglass A.P."/>
            <person name="Hanson S.J."/>
            <person name="Klenk H.-P."/>
            <person name="Labutti K."/>
            <person name="Lapidus A."/>
            <person name="Lindquist E."/>
            <person name="Lipzen A."/>
            <person name="Meier-Kolthoff J.P."/>
            <person name="Ohm R.A."/>
            <person name="Otillar R.P."/>
            <person name="Pangilinan J."/>
            <person name="Peng Y."/>
            <person name="Rokas A."/>
            <person name="Rosa C.A."/>
            <person name="Scheuner C."/>
            <person name="Sibirny A.A."/>
            <person name="Slot J.C."/>
            <person name="Stielow J.B."/>
            <person name="Sun H."/>
            <person name="Kurtzman C.P."/>
            <person name="Blackwell M."/>
            <person name="Grigoriev I.V."/>
            <person name="Jeffries T.W."/>
        </authorList>
    </citation>
    <scope>NUCLEOTIDE SEQUENCE [LARGE SCALE GENOMIC DNA]</scope>
    <source>
        <strain evidence="2">NRRL Y-17324</strain>
    </source>
</reference>
<evidence type="ECO:0000313" key="1">
    <source>
        <dbReference type="EMBL" id="ODV78366.1"/>
    </source>
</evidence>
<dbReference type="Pfam" id="PF13094">
    <property type="entry name" value="CENP-Q"/>
    <property type="match status" value="1"/>
</dbReference>
<dbReference type="Proteomes" id="UP000094285">
    <property type="component" value="Unassembled WGS sequence"/>
</dbReference>
<dbReference type="EMBL" id="KV453913">
    <property type="protein sequence ID" value="ODV78366.1"/>
    <property type="molecule type" value="Genomic_DNA"/>
</dbReference>
<organism evidence="1 2">
    <name type="scientific">Suhomyces tanzawaensis NRRL Y-17324</name>
    <dbReference type="NCBI Taxonomy" id="984487"/>
    <lineage>
        <taxon>Eukaryota</taxon>
        <taxon>Fungi</taxon>
        <taxon>Dikarya</taxon>
        <taxon>Ascomycota</taxon>
        <taxon>Saccharomycotina</taxon>
        <taxon>Pichiomycetes</taxon>
        <taxon>Debaryomycetaceae</taxon>
        <taxon>Suhomyces</taxon>
    </lineage>
</organism>
<evidence type="ECO:0000313" key="2">
    <source>
        <dbReference type="Proteomes" id="UP000094285"/>
    </source>
</evidence>
<accession>A0A1E4SFW0</accession>
<sequence length="220" mass="25623">MKKTSKRIPGKVIDRFWEPLDRGNLASLDRILNICLTKAMERYEGSKLTAAQRILTHTWTSDNPRSFKSRLNTTKVPLTTTLGKVDDPLSLDQVLRRKTFLETYLLAELKQLSELQKHYQEQEIAYKLDLDYLEELRKTTSIHQMKMDKDTKPLDLEPVKENIGLASTENPKVFDPDTDEDTKRILDSLSKHFKSIKKNTEQLTLFNDRLEVVYNILDVL</sequence>
<protein>
    <submittedName>
        <fullName evidence="1">Uncharacterized protein</fullName>
    </submittedName>
</protein>
<gene>
    <name evidence="1" type="ORF">CANTADRAFT_52854</name>
</gene>
<dbReference type="InterPro" id="IPR025212">
    <property type="entry name" value="CAD_CENP-Q"/>
</dbReference>
<dbReference type="AlphaFoldDB" id="A0A1E4SFW0"/>
<dbReference type="STRING" id="984487.A0A1E4SFW0"/>